<dbReference type="Proteomes" id="UP000262901">
    <property type="component" value="Unassembled WGS sequence"/>
</dbReference>
<dbReference type="NCBIfam" id="NF002138">
    <property type="entry name" value="PRK00977.1-2"/>
    <property type="match status" value="1"/>
</dbReference>
<evidence type="ECO:0000256" key="3">
    <source>
        <dbReference type="ARBA" id="ARBA00022722"/>
    </source>
</evidence>
<evidence type="ECO:0000313" key="11">
    <source>
        <dbReference type="Proteomes" id="UP000246115"/>
    </source>
</evidence>
<dbReference type="Proteomes" id="UP000246115">
    <property type="component" value="Chromosome"/>
</dbReference>
<dbReference type="OrthoDB" id="9798666at2"/>
<keyword evidence="3 6" id="KW-0540">Nuclease</keyword>
<evidence type="ECO:0000256" key="6">
    <source>
        <dbReference type="HAMAP-Rule" id="MF_00337"/>
    </source>
</evidence>
<evidence type="ECO:0000313" key="12">
    <source>
        <dbReference type="Proteomes" id="UP000262901"/>
    </source>
</evidence>
<dbReference type="AlphaFoldDB" id="A0A372KLK1"/>
<dbReference type="InterPro" id="IPR003761">
    <property type="entry name" value="Exonuc_VII_S"/>
</dbReference>
<evidence type="ECO:0000313" key="10">
    <source>
        <dbReference type="EMBL" id="RFU52458.1"/>
    </source>
</evidence>
<accession>A0A372KLK1</accession>
<evidence type="ECO:0000313" key="8">
    <source>
        <dbReference type="EMBL" id="AXQ78230.1"/>
    </source>
</evidence>
<reference evidence="10 12" key="2">
    <citation type="submission" date="2018-08" db="EMBL/GenBank/DDBJ databases">
        <title>Draft genome of Streptococcus sp. nov. Z1.</title>
        <authorList>
            <person name="Tian Z."/>
        </authorList>
    </citation>
    <scope>NUCLEOTIDE SEQUENCE [LARGE SCALE GENOMIC DNA]</scope>
    <source>
        <strain evidence="10">Z1</strain>
        <strain evidence="12">Z1(2018)</strain>
    </source>
</reference>
<dbReference type="PIRSF" id="PIRSF006488">
    <property type="entry name" value="Exonuc_VII_S"/>
    <property type="match status" value="1"/>
</dbReference>
<comment type="similarity">
    <text evidence="1 6">Belongs to the XseB family.</text>
</comment>
<sequence length="77" mass="8659">MSNKEKTKKTFEENLQDLEAIVSKLENGDVPLEDAIAEFQEGMRLSKKLENTLQEAEKTLVKVMQADGTEKEMDANG</sequence>
<keyword evidence="5 6" id="KW-0269">Exonuclease</keyword>
<dbReference type="PANTHER" id="PTHR34137:SF1">
    <property type="entry name" value="EXODEOXYRIBONUCLEASE 7 SMALL SUBUNIT"/>
    <property type="match status" value="1"/>
</dbReference>
<comment type="catalytic activity">
    <reaction evidence="6">
        <text>Exonucleolytic cleavage in either 5'- to 3'- or 3'- to 5'-direction to yield nucleoside 5'-phosphates.</text>
        <dbReference type="EC" id="3.1.11.6"/>
    </reaction>
</comment>
<evidence type="ECO:0000256" key="7">
    <source>
        <dbReference type="SAM" id="Coils"/>
    </source>
</evidence>
<gene>
    <name evidence="6" type="primary">xseB</name>
    <name evidence="8" type="ORF">DDV21_003625</name>
    <name evidence="9" type="ORF">DDV22_09720</name>
    <name evidence="10" type="ORF">DDV23_09635</name>
</gene>
<comment type="subcellular location">
    <subcellularLocation>
        <location evidence="6">Cytoplasm</location>
    </subcellularLocation>
</comment>
<dbReference type="Pfam" id="PF02609">
    <property type="entry name" value="Exonuc_VII_S"/>
    <property type="match status" value="1"/>
</dbReference>
<dbReference type="KEGG" id="schj:DDV21_003625"/>
<accession>A0A346NB35</accession>
<comment type="function">
    <text evidence="6">Bidirectionally degrades single-stranded DNA into large acid-insoluble oligonucleotides, which are then degraded further into small acid-soluble oligonucleotides.</text>
</comment>
<keyword evidence="2 6" id="KW-0963">Cytoplasm</keyword>
<dbReference type="SUPFAM" id="SSF116842">
    <property type="entry name" value="XseB-like"/>
    <property type="match status" value="1"/>
</dbReference>
<organism evidence="10 12">
    <name type="scientific">Streptococcus chenjunshii</name>
    <dbReference type="NCBI Taxonomy" id="2173853"/>
    <lineage>
        <taxon>Bacteria</taxon>
        <taxon>Bacillati</taxon>
        <taxon>Bacillota</taxon>
        <taxon>Bacilli</taxon>
        <taxon>Lactobacillales</taxon>
        <taxon>Streptococcaceae</taxon>
        <taxon>Streptococcus</taxon>
    </lineage>
</organism>
<dbReference type="EMBL" id="QVQZ01000033">
    <property type="protein sequence ID" value="RFU52458.1"/>
    <property type="molecule type" value="Genomic_DNA"/>
</dbReference>
<dbReference type="InterPro" id="IPR037004">
    <property type="entry name" value="Exonuc_VII_ssu_sf"/>
</dbReference>
<name>A0A372KLK1_9STRE</name>
<dbReference type="NCBIfam" id="TIGR01280">
    <property type="entry name" value="xseB"/>
    <property type="match status" value="1"/>
</dbReference>
<dbReference type="EMBL" id="CP031733">
    <property type="protein sequence ID" value="AXQ78230.1"/>
    <property type="molecule type" value="Genomic_DNA"/>
</dbReference>
<evidence type="ECO:0000256" key="5">
    <source>
        <dbReference type="ARBA" id="ARBA00022839"/>
    </source>
</evidence>
<dbReference type="GO" id="GO:0009318">
    <property type="term" value="C:exodeoxyribonuclease VII complex"/>
    <property type="evidence" value="ECO:0007669"/>
    <property type="project" value="UniProtKB-UniRule"/>
</dbReference>
<dbReference type="GO" id="GO:0006308">
    <property type="term" value="P:DNA catabolic process"/>
    <property type="evidence" value="ECO:0007669"/>
    <property type="project" value="UniProtKB-UniRule"/>
</dbReference>
<feature type="coiled-coil region" evidence="7">
    <location>
        <begin position="1"/>
        <end position="66"/>
    </location>
</feature>
<evidence type="ECO:0000256" key="2">
    <source>
        <dbReference type="ARBA" id="ARBA00022490"/>
    </source>
</evidence>
<evidence type="ECO:0000313" key="9">
    <source>
        <dbReference type="EMBL" id="RFU50246.1"/>
    </source>
</evidence>
<dbReference type="EMBL" id="QVQY01000036">
    <property type="protein sequence ID" value="RFU50246.1"/>
    <property type="molecule type" value="Genomic_DNA"/>
</dbReference>
<dbReference type="Gene3D" id="1.10.287.1040">
    <property type="entry name" value="Exonuclease VII, small subunit"/>
    <property type="match status" value="1"/>
</dbReference>
<evidence type="ECO:0000313" key="13">
    <source>
        <dbReference type="Proteomes" id="UP000264056"/>
    </source>
</evidence>
<dbReference type="GO" id="GO:0008855">
    <property type="term" value="F:exodeoxyribonuclease VII activity"/>
    <property type="evidence" value="ECO:0007669"/>
    <property type="project" value="UniProtKB-UniRule"/>
</dbReference>
<reference evidence="9 13" key="1">
    <citation type="submission" date="2018-08" db="EMBL/GenBank/DDBJ databases">
        <title>Draft genome of Streptococcus sp .nov. Z2.</title>
        <authorList>
            <person name="Tian Z."/>
        </authorList>
    </citation>
    <scope>NUCLEOTIDE SEQUENCE [LARGE SCALE GENOMIC DNA]</scope>
    <source>
        <strain evidence="9 13">Z2</strain>
    </source>
</reference>
<keyword evidence="13" id="KW-1185">Reference proteome</keyword>
<dbReference type="Proteomes" id="UP000264056">
    <property type="component" value="Unassembled WGS sequence"/>
</dbReference>
<dbReference type="HAMAP" id="MF_00337">
    <property type="entry name" value="Exonuc_7_S"/>
    <property type="match status" value="1"/>
</dbReference>
<protein>
    <recommendedName>
        <fullName evidence="6">Exodeoxyribonuclease 7 small subunit</fullName>
        <ecNumber evidence="6">3.1.11.6</ecNumber>
    </recommendedName>
    <alternativeName>
        <fullName evidence="6">Exodeoxyribonuclease VII small subunit</fullName>
        <shortName evidence="6">Exonuclease VII small subunit</shortName>
    </alternativeName>
</protein>
<comment type="subunit">
    <text evidence="6">Heterooligomer composed of large and small subunits.</text>
</comment>
<dbReference type="GO" id="GO:0005829">
    <property type="term" value="C:cytosol"/>
    <property type="evidence" value="ECO:0007669"/>
    <property type="project" value="TreeGrafter"/>
</dbReference>
<reference evidence="11" key="3">
    <citation type="submission" date="2018-08" db="EMBL/GenBank/DDBJ databases">
        <title>Streptococcus chenjunshii sp. nov., isolated from stools sample of the Tibetan antelope in the Qinghai-Tibet plateau, China.</title>
        <authorList>
            <person name="Tian Z."/>
        </authorList>
    </citation>
    <scope>NUCLEOTIDE SEQUENCE [LARGE SCALE GENOMIC DNA]</scope>
    <source>
        <strain evidence="11">Z15</strain>
    </source>
</reference>
<dbReference type="EC" id="3.1.11.6" evidence="6"/>
<proteinExistence type="inferred from homology"/>
<keyword evidence="4 6" id="KW-0378">Hydrolase</keyword>
<dbReference type="RefSeq" id="WP_116878893.1">
    <property type="nucleotide sequence ID" value="NZ_CP031733.1"/>
</dbReference>
<dbReference type="PANTHER" id="PTHR34137">
    <property type="entry name" value="EXODEOXYRIBONUCLEASE 7 SMALL SUBUNIT"/>
    <property type="match status" value="1"/>
</dbReference>
<reference evidence="8" key="4">
    <citation type="journal article" date="2019" name="Int. J. Syst. Evol. Microbiol.">
        <title>Streptococcus chenjunshii sp. nov. isolated from feces of Tibetan antelopes.</title>
        <authorList>
            <person name="Tian Z."/>
            <person name="Lu S."/>
            <person name="Jin D."/>
            <person name="Yang J."/>
            <person name="Pu J."/>
            <person name="Lai X.H."/>
            <person name="Bai X.N."/>
            <person name="Wu X.M."/>
            <person name="Li J."/>
            <person name="Wang S."/>
            <person name="Xu J."/>
        </authorList>
    </citation>
    <scope>NUCLEOTIDE SEQUENCE</scope>
    <source>
        <strain evidence="8">Z15</strain>
    </source>
</reference>
<evidence type="ECO:0000256" key="4">
    <source>
        <dbReference type="ARBA" id="ARBA00022801"/>
    </source>
</evidence>
<evidence type="ECO:0000256" key="1">
    <source>
        <dbReference type="ARBA" id="ARBA00009998"/>
    </source>
</evidence>
<keyword evidence="7" id="KW-0175">Coiled coil</keyword>